<dbReference type="KEGG" id="sfc:Spiaf_1955"/>
<gene>
    <name evidence="4" type="primary">purN</name>
    <name evidence="6" type="ordered locus">Spiaf_1955</name>
</gene>
<dbReference type="SUPFAM" id="SSF53328">
    <property type="entry name" value="Formyltransferase"/>
    <property type="match status" value="1"/>
</dbReference>
<accession>H9UKG3</accession>
<dbReference type="RefSeq" id="WP_014455989.1">
    <property type="nucleotide sequence ID" value="NC_017098.1"/>
</dbReference>
<keyword evidence="3 4" id="KW-0658">Purine biosynthesis</keyword>
<evidence type="ECO:0000259" key="5">
    <source>
        <dbReference type="Pfam" id="PF00551"/>
    </source>
</evidence>
<comment type="pathway">
    <text evidence="1 4">Purine metabolism; IMP biosynthesis via de novo pathway; N(2)-formyl-N(1)-(5-phospho-D-ribosyl)glycinamide from N(1)-(5-phospho-D-ribosyl)glycinamide (10-formyl THF route): step 1/1.</text>
</comment>
<dbReference type="InterPro" id="IPR004607">
    <property type="entry name" value="GART"/>
</dbReference>
<evidence type="ECO:0000256" key="4">
    <source>
        <dbReference type="HAMAP-Rule" id="MF_01930"/>
    </source>
</evidence>
<dbReference type="AlphaFoldDB" id="H9UKG3"/>
<dbReference type="OrthoDB" id="9806170at2"/>
<dbReference type="PATRIC" id="fig|889378.3.peg.1942"/>
<dbReference type="UniPathway" id="UPA00074">
    <property type="reaction ID" value="UER00126"/>
</dbReference>
<dbReference type="EMBL" id="CP003282">
    <property type="protein sequence ID" value="AFG38006.1"/>
    <property type="molecule type" value="Genomic_DNA"/>
</dbReference>
<feature type="active site" description="Proton donor" evidence="4">
    <location>
        <position position="112"/>
    </location>
</feature>
<dbReference type="Gene3D" id="3.40.50.170">
    <property type="entry name" value="Formyl transferase, N-terminal domain"/>
    <property type="match status" value="1"/>
</dbReference>
<dbReference type="HOGENOM" id="CLU_038395_1_3_12"/>
<feature type="binding site" evidence="4">
    <location>
        <begin position="93"/>
        <end position="96"/>
    </location>
    <ligand>
        <name>(6R)-10-formyltetrahydrofolate</name>
        <dbReference type="ChEBI" id="CHEBI:195366"/>
    </ligand>
</feature>
<comment type="catalytic activity">
    <reaction evidence="4">
        <text>N(1)-(5-phospho-beta-D-ribosyl)glycinamide + (6R)-10-formyltetrahydrofolate = N(2)-formyl-N(1)-(5-phospho-beta-D-ribosyl)glycinamide + (6S)-5,6,7,8-tetrahydrofolate + H(+)</text>
        <dbReference type="Rhea" id="RHEA:15053"/>
        <dbReference type="ChEBI" id="CHEBI:15378"/>
        <dbReference type="ChEBI" id="CHEBI:57453"/>
        <dbReference type="ChEBI" id="CHEBI:143788"/>
        <dbReference type="ChEBI" id="CHEBI:147286"/>
        <dbReference type="ChEBI" id="CHEBI:195366"/>
        <dbReference type="EC" id="2.1.2.2"/>
    </reaction>
</comment>
<evidence type="ECO:0000313" key="7">
    <source>
        <dbReference type="Proteomes" id="UP000007383"/>
    </source>
</evidence>
<feature type="binding site" evidence="4">
    <location>
        <position position="60"/>
    </location>
    <ligand>
        <name>(6R)-10-formyltetrahydrofolate</name>
        <dbReference type="ChEBI" id="CHEBI:195366"/>
    </ligand>
</feature>
<feature type="site" description="Raises pKa of active site His" evidence="4">
    <location>
        <position position="148"/>
    </location>
</feature>
<proteinExistence type="inferred from homology"/>
<dbReference type="PANTHER" id="PTHR43369">
    <property type="entry name" value="PHOSPHORIBOSYLGLYCINAMIDE FORMYLTRANSFERASE"/>
    <property type="match status" value="1"/>
</dbReference>
<evidence type="ECO:0000256" key="3">
    <source>
        <dbReference type="ARBA" id="ARBA00022755"/>
    </source>
</evidence>
<sequence>MARCAVFASGNGSNFLHIQESLHRDPVHQLACLVCDRPDAPVVQRALRGGTPVLPLVYQRDAAGKLDRRTAERGVIPLLQRLQVDCLVFAGFMRLITPTLLNAFPDRILNIHPSLLPRHPGARGLADSIASDDQQLGITIHLVDEGMDTGPVICQQSFTRVSGAAPEQEEQQIHELEHTTYPRVIREFLDTLSG</sequence>
<evidence type="ECO:0000256" key="1">
    <source>
        <dbReference type="ARBA" id="ARBA00005054"/>
    </source>
</evidence>
<dbReference type="PANTHER" id="PTHR43369:SF2">
    <property type="entry name" value="PHOSPHORIBOSYLGLYCINAMIDE FORMYLTRANSFERASE"/>
    <property type="match status" value="1"/>
</dbReference>
<dbReference type="GO" id="GO:0006189">
    <property type="term" value="P:'de novo' IMP biosynthetic process"/>
    <property type="evidence" value="ECO:0007669"/>
    <property type="project" value="UniProtKB-UniRule"/>
</dbReference>
<dbReference type="EC" id="2.1.2.2" evidence="4"/>
<dbReference type="HAMAP" id="MF_01930">
    <property type="entry name" value="PurN"/>
    <property type="match status" value="1"/>
</dbReference>
<reference evidence="7" key="1">
    <citation type="journal article" date="2013" name="Stand. Genomic Sci.">
        <title>Complete genome sequence of the halophilic bacterium Spirochaeta africana type strain (Z-7692(T)) from the alkaline Lake Magadi in the East African Rift.</title>
        <authorList>
            <person name="Liolos K."/>
            <person name="Abt B."/>
            <person name="Scheuner C."/>
            <person name="Teshima H."/>
            <person name="Held B."/>
            <person name="Lapidus A."/>
            <person name="Nolan M."/>
            <person name="Lucas S."/>
            <person name="Deshpande S."/>
            <person name="Cheng J.F."/>
            <person name="Tapia R."/>
            <person name="Goodwin L.A."/>
            <person name="Pitluck S."/>
            <person name="Pagani I."/>
            <person name="Ivanova N."/>
            <person name="Mavromatis K."/>
            <person name="Mikhailova N."/>
            <person name="Huntemann M."/>
            <person name="Pati A."/>
            <person name="Chen A."/>
            <person name="Palaniappan K."/>
            <person name="Land M."/>
            <person name="Rohde M."/>
            <person name="Tindall B.J."/>
            <person name="Detter J.C."/>
            <person name="Goker M."/>
            <person name="Bristow J."/>
            <person name="Eisen J.A."/>
            <person name="Markowitz V."/>
            <person name="Hugenholtz P."/>
            <person name="Woyke T."/>
            <person name="Klenk H.P."/>
            <person name="Kyrpides N.C."/>
        </authorList>
    </citation>
    <scope>NUCLEOTIDE SEQUENCE</scope>
    <source>
        <strain evidence="7">ATCC 700263 / DSM 8902 / Z-7692</strain>
    </source>
</reference>
<dbReference type="STRING" id="889378.Spiaf_1955"/>
<evidence type="ECO:0000256" key="2">
    <source>
        <dbReference type="ARBA" id="ARBA00022679"/>
    </source>
</evidence>
<comment type="similarity">
    <text evidence="4">Belongs to the GART family.</text>
</comment>
<evidence type="ECO:0000313" key="6">
    <source>
        <dbReference type="EMBL" id="AFG38006.1"/>
    </source>
</evidence>
<dbReference type="InterPro" id="IPR002376">
    <property type="entry name" value="Formyl_transf_N"/>
</dbReference>
<dbReference type="GO" id="GO:0004644">
    <property type="term" value="F:phosphoribosylglycinamide formyltransferase activity"/>
    <property type="evidence" value="ECO:0007669"/>
    <property type="project" value="UniProtKB-UniRule"/>
</dbReference>
<keyword evidence="7" id="KW-1185">Reference proteome</keyword>
<dbReference type="Pfam" id="PF00551">
    <property type="entry name" value="Formyl_trans_N"/>
    <property type="match status" value="1"/>
</dbReference>
<keyword evidence="2 4" id="KW-0808">Transferase</keyword>
<comment type="function">
    <text evidence="4">Catalyzes the transfer of a formyl group from 10-formyltetrahydrofolate to 5-phospho-ribosyl-glycinamide (GAR), producing 5-phospho-ribosyl-N-formylglycinamide (FGAR) and tetrahydrofolate.</text>
</comment>
<feature type="domain" description="Formyl transferase N-terminal" evidence="5">
    <location>
        <begin position="3"/>
        <end position="185"/>
    </location>
</feature>
<feature type="binding site" evidence="4">
    <location>
        <position position="110"/>
    </location>
    <ligand>
        <name>(6R)-10-formyltetrahydrofolate</name>
        <dbReference type="ChEBI" id="CHEBI:195366"/>
    </ligand>
</feature>
<feature type="binding site" evidence="4">
    <location>
        <begin position="12"/>
        <end position="14"/>
    </location>
    <ligand>
        <name>N(1)-(5-phospho-beta-D-ribosyl)glycinamide</name>
        <dbReference type="ChEBI" id="CHEBI:143788"/>
    </ligand>
</feature>
<dbReference type="GO" id="GO:0005829">
    <property type="term" value="C:cytosol"/>
    <property type="evidence" value="ECO:0007669"/>
    <property type="project" value="TreeGrafter"/>
</dbReference>
<organism evidence="6 7">
    <name type="scientific">Spirochaeta africana (strain ATCC 700263 / DSM 8902 / Z-7692)</name>
    <dbReference type="NCBI Taxonomy" id="889378"/>
    <lineage>
        <taxon>Bacteria</taxon>
        <taxon>Pseudomonadati</taxon>
        <taxon>Spirochaetota</taxon>
        <taxon>Spirochaetia</taxon>
        <taxon>Spirochaetales</taxon>
        <taxon>Spirochaetaceae</taxon>
        <taxon>Spirochaeta</taxon>
    </lineage>
</organism>
<name>H9UKG3_SPIAZ</name>
<protein>
    <recommendedName>
        <fullName evidence="4">Phosphoribosylglycinamide formyltransferase</fullName>
        <ecNumber evidence="4">2.1.2.2</ecNumber>
    </recommendedName>
    <alternativeName>
        <fullName evidence="4">5'-phosphoribosylglycinamide transformylase</fullName>
    </alternativeName>
    <alternativeName>
        <fullName evidence="4">GAR transformylase</fullName>
        <shortName evidence="4">GART</shortName>
    </alternativeName>
</protein>
<dbReference type="InterPro" id="IPR036477">
    <property type="entry name" value="Formyl_transf_N_sf"/>
</dbReference>
<dbReference type="Proteomes" id="UP000007383">
    <property type="component" value="Chromosome"/>
</dbReference>
<dbReference type="eggNOG" id="COG0299">
    <property type="taxonomic scope" value="Bacteria"/>
</dbReference>